<gene>
    <name evidence="4" type="primary">pdxA</name>
    <name evidence="4" type="ORF">E0W69_014140</name>
</gene>
<evidence type="ECO:0000256" key="2">
    <source>
        <dbReference type="ARBA" id="ARBA00023002"/>
    </source>
</evidence>
<keyword evidence="3" id="KW-0520">NAD</keyword>
<dbReference type="OrthoDB" id="9801783at2"/>
<dbReference type="PANTHER" id="PTHR30004:SF6">
    <property type="entry name" value="D-THREONATE 4-PHOSPHATE DEHYDROGENASE"/>
    <property type="match status" value="1"/>
</dbReference>
<dbReference type="NCBIfam" id="TIGR00557">
    <property type="entry name" value="pdxA"/>
    <property type="match status" value="1"/>
</dbReference>
<dbReference type="Gene3D" id="3.40.718.10">
    <property type="entry name" value="Isopropylmalate Dehydrogenase"/>
    <property type="match status" value="1"/>
</dbReference>
<dbReference type="KEGG" id="arac:E0W69_014140"/>
<organism evidence="4 5">
    <name type="scientific">Rhizosphaericola mali</name>
    <dbReference type="NCBI Taxonomy" id="2545455"/>
    <lineage>
        <taxon>Bacteria</taxon>
        <taxon>Pseudomonadati</taxon>
        <taxon>Bacteroidota</taxon>
        <taxon>Chitinophagia</taxon>
        <taxon>Chitinophagales</taxon>
        <taxon>Chitinophagaceae</taxon>
        <taxon>Rhizosphaericola</taxon>
    </lineage>
</organism>
<keyword evidence="5" id="KW-1185">Reference proteome</keyword>
<evidence type="ECO:0000256" key="1">
    <source>
        <dbReference type="ARBA" id="ARBA00022723"/>
    </source>
</evidence>
<dbReference type="PANTHER" id="PTHR30004">
    <property type="entry name" value="4-HYDROXYTHREONINE-4-PHOSPHATE DEHYDROGENASE"/>
    <property type="match status" value="1"/>
</dbReference>
<dbReference type="Pfam" id="PF04166">
    <property type="entry name" value="PdxA"/>
    <property type="match status" value="1"/>
</dbReference>
<evidence type="ECO:0000256" key="3">
    <source>
        <dbReference type="ARBA" id="ARBA00023027"/>
    </source>
</evidence>
<name>A0A5P2G740_9BACT</name>
<evidence type="ECO:0000313" key="5">
    <source>
        <dbReference type="Proteomes" id="UP000292424"/>
    </source>
</evidence>
<dbReference type="GO" id="GO:0046872">
    <property type="term" value="F:metal ion binding"/>
    <property type="evidence" value="ECO:0007669"/>
    <property type="project" value="UniProtKB-KW"/>
</dbReference>
<dbReference type="AlphaFoldDB" id="A0A5P2G740"/>
<dbReference type="GO" id="GO:0051287">
    <property type="term" value="F:NAD binding"/>
    <property type="evidence" value="ECO:0007669"/>
    <property type="project" value="InterPro"/>
</dbReference>
<evidence type="ECO:0000313" key="4">
    <source>
        <dbReference type="EMBL" id="QES89752.1"/>
    </source>
</evidence>
<reference evidence="4 5" key="1">
    <citation type="submission" date="2019-09" db="EMBL/GenBank/DDBJ databases">
        <title>Complete genome sequence of Arachidicoccus sp. B3-10 isolated from apple orchard soil.</title>
        <authorList>
            <person name="Kim H.S."/>
            <person name="Han K.-I."/>
            <person name="Suh M.K."/>
            <person name="Lee K.C."/>
            <person name="Eom M.K."/>
            <person name="Kim J.-S."/>
            <person name="Kang S.W."/>
            <person name="Sin Y."/>
            <person name="Lee J.-S."/>
        </authorList>
    </citation>
    <scope>NUCLEOTIDE SEQUENCE [LARGE SCALE GENOMIC DNA]</scope>
    <source>
        <strain evidence="4 5">B3-10</strain>
    </source>
</reference>
<keyword evidence="2 4" id="KW-0560">Oxidoreductase</keyword>
<dbReference type="InterPro" id="IPR005255">
    <property type="entry name" value="PdxA_fam"/>
</dbReference>
<accession>A0A5P2G740</accession>
<keyword evidence="1" id="KW-0479">Metal-binding</keyword>
<dbReference type="EMBL" id="CP044016">
    <property type="protein sequence ID" value="QES89752.1"/>
    <property type="molecule type" value="Genomic_DNA"/>
</dbReference>
<dbReference type="Proteomes" id="UP000292424">
    <property type="component" value="Chromosome"/>
</dbReference>
<dbReference type="GO" id="GO:0050570">
    <property type="term" value="F:4-hydroxythreonine-4-phosphate dehydrogenase activity"/>
    <property type="evidence" value="ECO:0007669"/>
    <property type="project" value="UniProtKB-EC"/>
</dbReference>
<dbReference type="EC" id="1.1.1.262" evidence="4"/>
<dbReference type="SUPFAM" id="SSF53659">
    <property type="entry name" value="Isocitrate/Isopropylmalate dehydrogenase-like"/>
    <property type="match status" value="1"/>
</dbReference>
<protein>
    <submittedName>
        <fullName evidence="4">4-hydroxythreonine-4-phosphate dehydrogenase PdxA</fullName>
        <ecNumber evidence="4">1.1.1.262</ecNumber>
    </submittedName>
</protein>
<dbReference type="RefSeq" id="WP_131330691.1">
    <property type="nucleotide sequence ID" value="NZ_CP044016.1"/>
</dbReference>
<proteinExistence type="predicted"/>
<sequence length="361" mass="39953">MEKIKPIIGFSCGDLNGVGLEVVIKAVSNNQLLSICTPIIFANNKCINFYKKGIIEGNFNFTIVKDLATLNTKQVNVYNCWEEDVAIQPGQMNTEIGKYAWISLKTATEALKNGEIHALVTAPIHKKTILSDEFHYTGHTPFLKEYFDCQDVVMFMCAENMRVAVVTEHIPIKEVANSLDKDIIVSKLKIIQESLRVDFGITKPKIAVLGLNPHASDDGLIGNEEETIIKPAIKLARNKDILAFGPYPADGFFAHGHYNNFDAVLAMYHDQGMIPFKSLAIGEGVNYTAGMPVVRTSPDHGTAMDIAGKGIADSTSTLESIFLAVDIVRMRFQYEEDRADPIKKMSERILGNLADEKIVLD</sequence>